<proteinExistence type="inferred from homology"/>
<reference evidence="14 15" key="1">
    <citation type="submission" date="2023-11" db="EMBL/GenBank/DDBJ databases">
        <authorList>
            <person name="Hedman E."/>
            <person name="Englund M."/>
            <person name="Stromberg M."/>
            <person name="Nyberg Akerstrom W."/>
            <person name="Nylinder S."/>
            <person name="Jareborg N."/>
            <person name="Kallberg Y."/>
            <person name="Kronander E."/>
        </authorList>
    </citation>
    <scope>NUCLEOTIDE SEQUENCE [LARGE SCALE GENOMIC DNA]</scope>
</reference>
<keyword evidence="3 12" id="KW-0813">Transport</keyword>
<evidence type="ECO:0000256" key="2">
    <source>
        <dbReference type="ARBA" id="ARBA00007193"/>
    </source>
</evidence>
<evidence type="ECO:0000256" key="7">
    <source>
        <dbReference type="ARBA" id="ARBA00023053"/>
    </source>
</evidence>
<evidence type="ECO:0000313" key="15">
    <source>
        <dbReference type="Proteomes" id="UP001314205"/>
    </source>
</evidence>
<dbReference type="Gene3D" id="1.10.287.770">
    <property type="entry name" value="YojJ-like"/>
    <property type="match status" value="1"/>
</dbReference>
<dbReference type="Proteomes" id="UP001314205">
    <property type="component" value="Unassembled WGS sequence"/>
</dbReference>
<dbReference type="GO" id="GO:0015280">
    <property type="term" value="F:ligand-gated sodium channel activity"/>
    <property type="evidence" value="ECO:0007669"/>
    <property type="project" value="TreeGrafter"/>
</dbReference>
<dbReference type="AlphaFoldDB" id="A0AAV1KAP5"/>
<keyword evidence="5 12" id="KW-0812">Transmembrane</keyword>
<dbReference type="GO" id="GO:0005886">
    <property type="term" value="C:plasma membrane"/>
    <property type="evidence" value="ECO:0007669"/>
    <property type="project" value="TreeGrafter"/>
</dbReference>
<evidence type="ECO:0000256" key="11">
    <source>
        <dbReference type="ARBA" id="ARBA00023303"/>
    </source>
</evidence>
<dbReference type="PANTHER" id="PTHR11690:SF248">
    <property type="entry name" value="PICKPOCKET 17, ISOFORM A"/>
    <property type="match status" value="1"/>
</dbReference>
<keyword evidence="15" id="KW-1185">Reference proteome</keyword>
<evidence type="ECO:0000256" key="6">
    <source>
        <dbReference type="ARBA" id="ARBA00022989"/>
    </source>
</evidence>
<keyword evidence="8 12" id="KW-0406">Ion transport</keyword>
<dbReference type="InterPro" id="IPR001873">
    <property type="entry name" value="ENaC"/>
</dbReference>
<comment type="subcellular location">
    <subcellularLocation>
        <location evidence="1">Membrane</location>
        <topology evidence="1">Multi-pass membrane protein</topology>
    </subcellularLocation>
</comment>
<sequence>MTIIIDEEAEKELRSFKEKCVRCLEGPNLMKTLVVTGCIAIAVQQISVCVNKLIDIPITTYTHFDFNKTIVYPSVTFCREPPYKYDKLMEHGLYAHPRYTSTWVNFNFSNISLDQLWEEITYNEKEFFVQYGLEGLTENVEISSTLGFITGRCFTLSPKILIGHSSKASGYSITLQQRALDISTSTSIYPPGYHVFVHYIREPFTEVDVYNGGLVDFLYINTGETINVKLTVDEYVKIPKEDDPCTYLSDYSANECTTRYVWDLVGIEAGCSGPWMRSNLPRCDNYTSMRNLITAYMNTYNNHACNKCPRFCRSYLYNAFVSDRQSFYVWDASRNRWLFKTGENALQSQLYIHFNSMMVSVYEERYNYDWNLFVADLGGSIGFLLGLSVISLISILSNVWFEFIKPCVTKKKIRKDILSVTGSTLTTDVAVICKDQNLDKEFLNWHSKK</sequence>
<dbReference type="Pfam" id="PF00858">
    <property type="entry name" value="ASC"/>
    <property type="match status" value="1"/>
</dbReference>
<keyword evidence="4 12" id="KW-0894">Sodium channel</keyword>
<keyword evidence="9 13" id="KW-0472">Membrane</keyword>
<evidence type="ECO:0000256" key="1">
    <source>
        <dbReference type="ARBA" id="ARBA00004141"/>
    </source>
</evidence>
<evidence type="ECO:0000256" key="13">
    <source>
        <dbReference type="SAM" id="Phobius"/>
    </source>
</evidence>
<keyword evidence="11 12" id="KW-0407">Ion channel</keyword>
<keyword evidence="10 12" id="KW-0739">Sodium transport</keyword>
<evidence type="ECO:0000256" key="8">
    <source>
        <dbReference type="ARBA" id="ARBA00023065"/>
    </source>
</evidence>
<evidence type="ECO:0000313" key="14">
    <source>
        <dbReference type="EMBL" id="CAK1579915.1"/>
    </source>
</evidence>
<name>A0AAV1KAP5_9NEOP</name>
<evidence type="ECO:0000256" key="4">
    <source>
        <dbReference type="ARBA" id="ARBA00022461"/>
    </source>
</evidence>
<evidence type="ECO:0000256" key="12">
    <source>
        <dbReference type="RuleBase" id="RU000679"/>
    </source>
</evidence>
<comment type="caution">
    <text evidence="14">The sequence shown here is derived from an EMBL/GenBank/DDBJ whole genome shotgun (WGS) entry which is preliminary data.</text>
</comment>
<evidence type="ECO:0000256" key="3">
    <source>
        <dbReference type="ARBA" id="ARBA00022448"/>
    </source>
</evidence>
<accession>A0AAV1KAP5</accession>
<protein>
    <submittedName>
        <fullName evidence="14">Uncharacterized protein</fullName>
    </submittedName>
</protein>
<gene>
    <name evidence="14" type="ORF">PARMNEM_LOCUS1789</name>
</gene>
<feature type="transmembrane region" description="Helical" evidence="13">
    <location>
        <begin position="381"/>
        <end position="404"/>
    </location>
</feature>
<organism evidence="14 15">
    <name type="scientific">Parnassius mnemosyne</name>
    <name type="common">clouded apollo</name>
    <dbReference type="NCBI Taxonomy" id="213953"/>
    <lineage>
        <taxon>Eukaryota</taxon>
        <taxon>Metazoa</taxon>
        <taxon>Ecdysozoa</taxon>
        <taxon>Arthropoda</taxon>
        <taxon>Hexapoda</taxon>
        <taxon>Insecta</taxon>
        <taxon>Pterygota</taxon>
        <taxon>Neoptera</taxon>
        <taxon>Endopterygota</taxon>
        <taxon>Lepidoptera</taxon>
        <taxon>Glossata</taxon>
        <taxon>Ditrysia</taxon>
        <taxon>Papilionoidea</taxon>
        <taxon>Papilionidae</taxon>
        <taxon>Parnassiinae</taxon>
        <taxon>Parnassini</taxon>
        <taxon>Parnassius</taxon>
        <taxon>Driopa</taxon>
    </lineage>
</organism>
<comment type="similarity">
    <text evidence="2 12">Belongs to the amiloride-sensitive sodium channel (TC 1.A.6) family.</text>
</comment>
<evidence type="ECO:0000256" key="10">
    <source>
        <dbReference type="ARBA" id="ARBA00023201"/>
    </source>
</evidence>
<dbReference type="EMBL" id="CAVLGL010000013">
    <property type="protein sequence ID" value="CAK1579915.1"/>
    <property type="molecule type" value="Genomic_DNA"/>
</dbReference>
<keyword evidence="7" id="KW-0915">Sodium</keyword>
<dbReference type="PANTHER" id="PTHR11690">
    <property type="entry name" value="AMILORIDE-SENSITIVE SODIUM CHANNEL-RELATED"/>
    <property type="match status" value="1"/>
</dbReference>
<evidence type="ECO:0000256" key="9">
    <source>
        <dbReference type="ARBA" id="ARBA00023136"/>
    </source>
</evidence>
<dbReference type="PRINTS" id="PR01078">
    <property type="entry name" value="AMINACHANNEL"/>
</dbReference>
<evidence type="ECO:0000256" key="5">
    <source>
        <dbReference type="ARBA" id="ARBA00022692"/>
    </source>
</evidence>
<keyword evidence="6 13" id="KW-1133">Transmembrane helix</keyword>